<keyword evidence="3" id="KW-1185">Reference proteome</keyword>
<name>A0AAE3XT25_9BACT</name>
<feature type="transmembrane region" description="Helical" evidence="1">
    <location>
        <begin position="74"/>
        <end position="95"/>
    </location>
</feature>
<dbReference type="Gene3D" id="1.25.40.10">
    <property type="entry name" value="Tetratricopeptide repeat domain"/>
    <property type="match status" value="1"/>
</dbReference>
<proteinExistence type="predicted"/>
<evidence type="ECO:0000256" key="1">
    <source>
        <dbReference type="SAM" id="Phobius"/>
    </source>
</evidence>
<evidence type="ECO:0000313" key="3">
    <source>
        <dbReference type="Proteomes" id="UP001185092"/>
    </source>
</evidence>
<keyword evidence="1" id="KW-0472">Membrane</keyword>
<sequence>MHKNTDLIINYLDDNLDDDEHQEFNRLISEDPDFQHELELQKGLKRGIKRAARREAIKNVHESFVHQKKGGGKLWTISISIAASIAFLSIISYNASRTLATYSFMNDGYETYQFRNVRESDLSGNVYMQAYQQESWNDVISIYESNRYENEESLLMAGNAYMKIADFKNAEALLSIGRQLNNDLFNHHFEWHLMICYFEMGEYGKAYEIHEKIQSDKTHVYHGNMSFKNSFILIMKYLI</sequence>
<dbReference type="RefSeq" id="WP_309943444.1">
    <property type="nucleotide sequence ID" value="NZ_AP025312.1"/>
</dbReference>
<accession>A0AAE3XT25</accession>
<dbReference type="AlphaFoldDB" id="A0AAE3XT25"/>
<protein>
    <recommendedName>
        <fullName evidence="4">Tetratricopeptide repeat-containing protein</fullName>
    </recommendedName>
</protein>
<keyword evidence="1" id="KW-0812">Transmembrane</keyword>
<dbReference type="SUPFAM" id="SSF48452">
    <property type="entry name" value="TPR-like"/>
    <property type="match status" value="1"/>
</dbReference>
<dbReference type="InterPro" id="IPR011990">
    <property type="entry name" value="TPR-like_helical_dom_sf"/>
</dbReference>
<reference evidence="2" key="1">
    <citation type="submission" date="2023-07" db="EMBL/GenBank/DDBJ databases">
        <title>Genomic Encyclopedia of Type Strains, Phase IV (KMG-IV): sequencing the most valuable type-strain genomes for metagenomic binning, comparative biology and taxonomic classification.</title>
        <authorList>
            <person name="Goeker M."/>
        </authorList>
    </citation>
    <scope>NUCLEOTIDE SEQUENCE</scope>
    <source>
        <strain evidence="2">DSM 26174</strain>
    </source>
</reference>
<gene>
    <name evidence="2" type="ORF">HNQ88_005164</name>
</gene>
<organism evidence="2 3">
    <name type="scientific">Aureibacter tunicatorum</name>
    <dbReference type="NCBI Taxonomy" id="866807"/>
    <lineage>
        <taxon>Bacteria</taxon>
        <taxon>Pseudomonadati</taxon>
        <taxon>Bacteroidota</taxon>
        <taxon>Cytophagia</taxon>
        <taxon>Cytophagales</taxon>
        <taxon>Persicobacteraceae</taxon>
        <taxon>Aureibacter</taxon>
    </lineage>
</organism>
<evidence type="ECO:0000313" key="2">
    <source>
        <dbReference type="EMBL" id="MDR6242077.1"/>
    </source>
</evidence>
<comment type="caution">
    <text evidence="2">The sequence shown here is derived from an EMBL/GenBank/DDBJ whole genome shotgun (WGS) entry which is preliminary data.</text>
</comment>
<keyword evidence="1" id="KW-1133">Transmembrane helix</keyword>
<dbReference type="EMBL" id="JAVDQD010000018">
    <property type="protein sequence ID" value="MDR6242077.1"/>
    <property type="molecule type" value="Genomic_DNA"/>
</dbReference>
<evidence type="ECO:0008006" key="4">
    <source>
        <dbReference type="Google" id="ProtNLM"/>
    </source>
</evidence>
<dbReference type="Proteomes" id="UP001185092">
    <property type="component" value="Unassembled WGS sequence"/>
</dbReference>